<evidence type="ECO:0000313" key="3">
    <source>
        <dbReference type="EMBL" id="CDA11222.1"/>
    </source>
</evidence>
<sequence>MRKWIHGYKQDVAIEYGLSHDELLILRHFEEFANSQKMDSFFDGKYIYYWVNYEKFLKDLPIIDVKKERLGEIMVHNLSEKPEDLDQRMEVYSEKTKAKIMKRKYIGVLKSNVVRNTLVGTRTYFAFTPKFYTLKPDITDNDTEMMQKTSDENQINKDLIQESNDSVKIPNHVVNISNQDSVKIPSDSVKIPNGFGKNTSDRFGKNTEPKIDKYRLLEIDNNIYSRVIDRLNNLANKKYKSTTNKTKSLIDARLNEGFTEEDFYKVIAIKVKAWKDTDMDRFLRPETLFGTKFEGYLNESEAANNQNKNNTQGQTNTSNVKNTSKPVVTQFHGSFNEHFRNYSEDELEAKLLRAQNKKRGIANGYRG</sequence>
<accession>R5Y3G9</accession>
<dbReference type="EMBL" id="CBBD010000050">
    <property type="protein sequence ID" value="CDA11222.1"/>
    <property type="molecule type" value="Genomic_DNA"/>
</dbReference>
<evidence type="ECO:0000256" key="1">
    <source>
        <dbReference type="SAM" id="MobiDB-lite"/>
    </source>
</evidence>
<dbReference type="Pfam" id="PF09524">
    <property type="entry name" value="Phg_2220_C"/>
    <property type="match status" value="1"/>
</dbReference>
<evidence type="ECO:0000313" key="4">
    <source>
        <dbReference type="Proteomes" id="UP000017980"/>
    </source>
</evidence>
<feature type="compositionally biased region" description="Low complexity" evidence="1">
    <location>
        <begin position="304"/>
        <end position="319"/>
    </location>
</feature>
<dbReference type="AlphaFoldDB" id="R5Y3G9"/>
<name>R5Y3G9_9FIRM</name>
<dbReference type="RefSeq" id="WP_022072379.1">
    <property type="nucleotide sequence ID" value="NZ_HF999329.1"/>
</dbReference>
<feature type="domain" description="Phage conserved hypothetical protein C-terminal" evidence="2">
    <location>
        <begin position="227"/>
        <end position="298"/>
    </location>
</feature>
<dbReference type="Proteomes" id="UP000017980">
    <property type="component" value="Unassembled WGS sequence"/>
</dbReference>
<reference evidence="3" key="1">
    <citation type="submission" date="2012-11" db="EMBL/GenBank/DDBJ databases">
        <title>Dependencies among metagenomic species, viruses, plasmids and units of genetic variation.</title>
        <authorList>
            <person name="Nielsen H.B."/>
            <person name="Almeida M."/>
            <person name="Juncker A.S."/>
            <person name="Rasmussen S."/>
            <person name="Li J."/>
            <person name="Sunagawa S."/>
            <person name="Plichta D."/>
            <person name="Gautier L."/>
            <person name="Le Chatelier E."/>
            <person name="Peletier E."/>
            <person name="Bonde I."/>
            <person name="Nielsen T."/>
            <person name="Manichanh C."/>
            <person name="Arumugam M."/>
            <person name="Batto J."/>
            <person name="Santos M.B.Q.D."/>
            <person name="Blom N."/>
            <person name="Borruel N."/>
            <person name="Burgdorf K.S."/>
            <person name="Boumezbeur F."/>
            <person name="Casellas F."/>
            <person name="Dore J."/>
            <person name="Guarner F."/>
            <person name="Hansen T."/>
            <person name="Hildebrand F."/>
            <person name="Kaas R.S."/>
            <person name="Kennedy S."/>
            <person name="Kristiansen K."/>
            <person name="Kultima J.R."/>
            <person name="Leonard P."/>
            <person name="Levenez F."/>
            <person name="Lund O."/>
            <person name="Moumen B."/>
            <person name="Le Paslier D."/>
            <person name="Pons N."/>
            <person name="Pedersen O."/>
            <person name="Prifti E."/>
            <person name="Qin J."/>
            <person name="Raes J."/>
            <person name="Tap J."/>
            <person name="Tims S."/>
            <person name="Ussery D.W."/>
            <person name="Yamada T."/>
            <person name="MetaHit consortium"/>
            <person name="Renault P."/>
            <person name="Sicheritz-Ponten T."/>
            <person name="Bork P."/>
            <person name="Wang J."/>
            <person name="Brunak S."/>
            <person name="Ehrlich S.D."/>
        </authorList>
    </citation>
    <scope>NUCLEOTIDE SEQUENCE [LARGE SCALE GENOMIC DNA]</scope>
</reference>
<evidence type="ECO:0000259" key="2">
    <source>
        <dbReference type="Pfam" id="PF09524"/>
    </source>
</evidence>
<proteinExistence type="predicted"/>
<dbReference type="NCBIfam" id="TIGR02220">
    <property type="entry name" value="phg_TIGR02220"/>
    <property type="match status" value="1"/>
</dbReference>
<feature type="region of interest" description="Disordered" evidence="1">
    <location>
        <begin position="302"/>
        <end position="325"/>
    </location>
</feature>
<comment type="caution">
    <text evidence="3">The sequence shown here is derived from an EMBL/GenBank/DDBJ whole genome shotgun (WGS) entry which is preliminary data.</text>
</comment>
<organism evidence="3 4">
    <name type="scientific">Intestinibacter bartlettii CAG:1329</name>
    <dbReference type="NCBI Taxonomy" id="1263063"/>
    <lineage>
        <taxon>Bacteria</taxon>
        <taxon>Bacillati</taxon>
        <taxon>Bacillota</taxon>
        <taxon>Clostridia</taxon>
        <taxon>Peptostreptococcales</taxon>
        <taxon>Peptostreptococcaceae</taxon>
        <taxon>Intestinibacter</taxon>
    </lineage>
</organism>
<gene>
    <name evidence="3" type="ORF">BN488_02249</name>
</gene>
<dbReference type="InterPro" id="IPR011741">
    <property type="entry name" value="Phg_2220_C"/>
</dbReference>
<protein>
    <recommendedName>
        <fullName evidence="2">Phage conserved hypothetical protein C-terminal domain-containing protein</fullName>
    </recommendedName>
</protein>